<dbReference type="AlphaFoldDB" id="A0A170ZF02"/>
<dbReference type="STRING" id="681398.PJIAN_2167"/>
<protein>
    <submittedName>
        <fullName evidence="1">Uncharacterized protein</fullName>
    </submittedName>
</protein>
<dbReference type="EMBL" id="BDCR01000002">
    <property type="protein sequence ID" value="GAT62608.1"/>
    <property type="molecule type" value="Genomic_DNA"/>
</dbReference>
<keyword evidence="2" id="KW-1185">Reference proteome</keyword>
<dbReference type="Proteomes" id="UP000076586">
    <property type="component" value="Unassembled WGS sequence"/>
</dbReference>
<name>A0A170ZF02_9BACT</name>
<organism evidence="1 2">
    <name type="scientific">Paludibacter jiangxiensis</name>
    <dbReference type="NCBI Taxonomy" id="681398"/>
    <lineage>
        <taxon>Bacteria</taxon>
        <taxon>Pseudomonadati</taxon>
        <taxon>Bacteroidota</taxon>
        <taxon>Bacteroidia</taxon>
        <taxon>Bacteroidales</taxon>
        <taxon>Paludibacteraceae</taxon>
        <taxon>Paludibacter</taxon>
    </lineage>
</organism>
<proteinExistence type="predicted"/>
<dbReference type="SUPFAM" id="SSF117289">
    <property type="entry name" value="Nucleoporin domain"/>
    <property type="match status" value="1"/>
</dbReference>
<evidence type="ECO:0000313" key="2">
    <source>
        <dbReference type="Proteomes" id="UP000076586"/>
    </source>
</evidence>
<reference evidence="2" key="2">
    <citation type="journal article" date="2017" name="Genome Announc.">
        <title>Draft genome sequence of Paludibacter jiangxiensis NM7(T), a propionate-producing fermentative bacterium.</title>
        <authorList>
            <person name="Qiu Y.-L."/>
            <person name="Tourlousse D.M."/>
            <person name="Matsuura N."/>
            <person name="Ohashi A."/>
            <person name="Sekiguchi Y."/>
        </authorList>
    </citation>
    <scope>NUCLEOTIDE SEQUENCE [LARGE SCALE GENOMIC DNA]</scope>
    <source>
        <strain evidence="2">NM7</strain>
    </source>
</reference>
<dbReference type="RefSeq" id="WP_153802495.1">
    <property type="nucleotide sequence ID" value="NZ_BDCR01000002.1"/>
</dbReference>
<comment type="caution">
    <text evidence="1">The sequence shown here is derived from an EMBL/GenBank/DDBJ whole genome shotgun (WGS) entry which is preliminary data.</text>
</comment>
<accession>A0A170ZF02</accession>
<sequence>MRKLMLLAMICFLSCSKNNNQKEFFLTNGSRKFWNVVYDSHFYDKKNSKIYPLYCYVFDKDHKWLFCEYRQGACVLYDNGDIEIPPIWNLEADNSIILGLRYCKIIKLTRDSLIYVWNRTDSVVLAKSCNIPVLRIK</sequence>
<gene>
    <name evidence="1" type="ORF">PJIAN_2167</name>
</gene>
<evidence type="ECO:0000313" key="1">
    <source>
        <dbReference type="EMBL" id="GAT62608.1"/>
    </source>
</evidence>
<reference evidence="2" key="1">
    <citation type="submission" date="2016-04" db="EMBL/GenBank/DDBJ databases">
        <title>Draft genome sequence of Paludibacter jiangxiensis strain NM7.</title>
        <authorList>
            <person name="Qiu Y."/>
            <person name="Matsuura N."/>
            <person name="Ohashi A."/>
            <person name="Tourlousse M.D."/>
            <person name="Sekiguchi Y."/>
        </authorList>
    </citation>
    <scope>NUCLEOTIDE SEQUENCE [LARGE SCALE GENOMIC DNA]</scope>
    <source>
        <strain evidence="2">NM7</strain>
    </source>
</reference>